<keyword evidence="4" id="KW-0347">Helicase</keyword>
<dbReference type="RefSeq" id="XP_038078661.1">
    <property type="nucleotide sequence ID" value="XM_038222733.1"/>
</dbReference>
<dbReference type="InterPro" id="IPR011545">
    <property type="entry name" value="DEAD/DEAH_box_helicase_dom"/>
</dbReference>
<dbReference type="Pfam" id="PF00270">
    <property type="entry name" value="DEAD"/>
    <property type="match status" value="1"/>
</dbReference>
<dbReference type="InterPro" id="IPR050079">
    <property type="entry name" value="DEAD_box_RNA_helicase"/>
</dbReference>
<reference evidence="9" key="1">
    <citation type="submission" date="2022-11" db="UniProtKB">
        <authorList>
            <consortium name="EnsemblMetazoa"/>
        </authorList>
    </citation>
    <scope>IDENTIFICATION</scope>
</reference>
<dbReference type="PANTHER" id="PTHR47959:SF1">
    <property type="entry name" value="ATP-DEPENDENT RNA HELICASE DBPA"/>
    <property type="match status" value="1"/>
</dbReference>
<dbReference type="GO" id="GO:0003676">
    <property type="term" value="F:nucleic acid binding"/>
    <property type="evidence" value="ECO:0007669"/>
    <property type="project" value="InterPro"/>
</dbReference>
<proteinExistence type="inferred from homology"/>
<dbReference type="InterPro" id="IPR001650">
    <property type="entry name" value="Helicase_C-like"/>
</dbReference>
<dbReference type="PROSITE" id="PS51194">
    <property type="entry name" value="HELICASE_CTER"/>
    <property type="match status" value="1"/>
</dbReference>
<dbReference type="SUPFAM" id="SSF52540">
    <property type="entry name" value="P-loop containing nucleoside triphosphate hydrolases"/>
    <property type="match status" value="1"/>
</dbReference>
<dbReference type="SMART" id="SM00487">
    <property type="entry name" value="DEXDc"/>
    <property type="match status" value="1"/>
</dbReference>
<dbReference type="Gene3D" id="3.30.60.220">
    <property type="match status" value="1"/>
</dbReference>
<dbReference type="RefSeq" id="XP_038078659.1">
    <property type="nucleotide sequence ID" value="XM_038222731.1"/>
</dbReference>
<dbReference type="EnsemblMetazoa" id="XM_038222731.1">
    <property type="protein sequence ID" value="XP_038078659.1"/>
    <property type="gene ID" value="LOC119745991"/>
</dbReference>
<dbReference type="GO" id="GO:0005829">
    <property type="term" value="C:cytosol"/>
    <property type="evidence" value="ECO:0007669"/>
    <property type="project" value="TreeGrafter"/>
</dbReference>
<feature type="compositionally biased region" description="Basic and acidic residues" evidence="6">
    <location>
        <begin position="190"/>
        <end position="214"/>
    </location>
</feature>
<evidence type="ECO:0000256" key="4">
    <source>
        <dbReference type="ARBA" id="ARBA00022806"/>
    </source>
</evidence>
<dbReference type="EnsemblMetazoa" id="XM_038222733.1">
    <property type="protein sequence ID" value="XP_038078661.1"/>
    <property type="gene ID" value="LOC119745991"/>
</dbReference>
<feature type="region of interest" description="Disordered" evidence="6">
    <location>
        <begin position="1"/>
        <end position="96"/>
    </location>
</feature>
<dbReference type="EnsemblMetazoa" id="XM_038222732.1">
    <property type="protein sequence ID" value="XP_038078660.1"/>
    <property type="gene ID" value="LOC119745991"/>
</dbReference>
<evidence type="ECO:0008006" key="11">
    <source>
        <dbReference type="Google" id="ProtNLM"/>
    </source>
</evidence>
<feature type="region of interest" description="Disordered" evidence="6">
    <location>
        <begin position="190"/>
        <end position="248"/>
    </location>
</feature>
<comment type="similarity">
    <text evidence="1">Belongs to the DEAD box helicase family. DDX59 subfamily.</text>
</comment>
<feature type="region of interest" description="Disordered" evidence="6">
    <location>
        <begin position="109"/>
        <end position="169"/>
    </location>
</feature>
<feature type="compositionally biased region" description="Basic and acidic residues" evidence="6">
    <location>
        <begin position="150"/>
        <end position="165"/>
    </location>
</feature>
<protein>
    <recommendedName>
        <fullName evidence="11">RNA helicase</fullName>
    </recommendedName>
</protein>
<dbReference type="GO" id="GO:0016787">
    <property type="term" value="F:hydrolase activity"/>
    <property type="evidence" value="ECO:0007669"/>
    <property type="project" value="UniProtKB-KW"/>
</dbReference>
<keyword evidence="10" id="KW-1185">Reference proteome</keyword>
<organism evidence="9 10">
    <name type="scientific">Patiria miniata</name>
    <name type="common">Bat star</name>
    <name type="synonym">Asterina miniata</name>
    <dbReference type="NCBI Taxonomy" id="46514"/>
    <lineage>
        <taxon>Eukaryota</taxon>
        <taxon>Metazoa</taxon>
        <taxon>Echinodermata</taxon>
        <taxon>Eleutherozoa</taxon>
        <taxon>Asterozoa</taxon>
        <taxon>Asteroidea</taxon>
        <taxon>Valvatacea</taxon>
        <taxon>Valvatida</taxon>
        <taxon>Asterinidae</taxon>
        <taxon>Patiria</taxon>
    </lineage>
</organism>
<feature type="domain" description="Helicase ATP-binding" evidence="7">
    <location>
        <begin position="389"/>
        <end position="569"/>
    </location>
</feature>
<evidence type="ECO:0000259" key="8">
    <source>
        <dbReference type="PROSITE" id="PS51194"/>
    </source>
</evidence>
<dbReference type="CTD" id="83479"/>
<feature type="domain" description="Helicase C-terminal" evidence="8">
    <location>
        <begin position="580"/>
        <end position="743"/>
    </location>
</feature>
<dbReference type="Proteomes" id="UP000887568">
    <property type="component" value="Unplaced"/>
</dbReference>
<evidence type="ECO:0000256" key="3">
    <source>
        <dbReference type="ARBA" id="ARBA00022801"/>
    </source>
</evidence>
<dbReference type="SMART" id="SM00490">
    <property type="entry name" value="HELICc"/>
    <property type="match status" value="1"/>
</dbReference>
<dbReference type="InterPro" id="IPR007529">
    <property type="entry name" value="Znf_HIT"/>
</dbReference>
<feature type="region of interest" description="Disordered" evidence="6">
    <location>
        <begin position="752"/>
        <end position="784"/>
    </location>
</feature>
<dbReference type="GO" id="GO:0005524">
    <property type="term" value="F:ATP binding"/>
    <property type="evidence" value="ECO:0007669"/>
    <property type="project" value="UniProtKB-KW"/>
</dbReference>
<dbReference type="InterPro" id="IPR027417">
    <property type="entry name" value="P-loop_NTPase"/>
</dbReference>
<evidence type="ECO:0000256" key="5">
    <source>
        <dbReference type="ARBA" id="ARBA00022840"/>
    </source>
</evidence>
<dbReference type="PANTHER" id="PTHR47959">
    <property type="entry name" value="ATP-DEPENDENT RNA HELICASE RHLE-RELATED"/>
    <property type="match status" value="1"/>
</dbReference>
<evidence type="ECO:0000256" key="2">
    <source>
        <dbReference type="ARBA" id="ARBA00022741"/>
    </source>
</evidence>
<sequence length="808" mass="89491">MFVPRAVNRKPATKPVKPKPPVKKSEHSDNSSTQNQPVDPQDDKVTTNSQSTIDLQEHAKSAGLRSNKPEKTVPSSEKGSKGLSGGGTKDEEVTLCRNVLPDGSGCSVAVLEGTSTDPETRKPLTSEVSSFSKRDTMIPQAAADATQSETQKEEGNECPTRDPEIGVRSGISSILPLDIAEIRRSVDKIKRDGKLQAASRDTKENVAQDTKEAKDEDEDLEETEDLGHVGQEVEEDEQDEVVSYSKNQRWPVSEEEPVCVVCGRYGAYICDRTEADICSRECKARNLARLGLTAGSEDVSAQEDTQPETITVDMVEDPVGYIYREHDEVSELTREQVQEIRAQVDIFVEGVDVPRPIVEFSHLVAPQKMESNLASVGYNVPTPVQMQVIPAALRWRDVMVCAQTSSGKTASFLVPTILQIYNTMCFRDSTDEGNGPLGLILSPSRELAMQIEEQAKQLMQGLPNMRTALVVGGVPLPTQLHRLKQDIQLVIATPGRILDVIARQGISLAAIKTLIIDEVDTMLHKGFQQQVMEVVGHLPDSHQTMLFSATIPPSIEKLASSLLHNPLYISVGKPNTPCTSVRQIVMWVEEPAKKKNLFAILQDPKHYKPPLVVFVDSKIGAGLLSLAIHKMCDIHAASLHGDRPQSERTETLRAFREGEYPVLVCTAVLGRGIDLPGVKMVVNFDMPNTVEEYIHQIGRTGRLGSKGTAITFINNSSKNLFLEYVNTLRPLGVPLPPQLTNSAHLRYQQLGHQSWQEARHRRRERRNEENQDAGRCGNASYFGYKRRKQETSAVGELLKKRKHKKEPR</sequence>
<dbReference type="CDD" id="cd18787">
    <property type="entry name" value="SF2_C_DEAD"/>
    <property type="match status" value="1"/>
</dbReference>
<dbReference type="Pfam" id="PF04438">
    <property type="entry name" value="zf-HIT"/>
    <property type="match status" value="1"/>
</dbReference>
<dbReference type="OMA" id="LECKQAI"/>
<evidence type="ECO:0000256" key="1">
    <source>
        <dbReference type="ARBA" id="ARBA00009718"/>
    </source>
</evidence>
<dbReference type="RefSeq" id="XP_038078660.1">
    <property type="nucleotide sequence ID" value="XM_038222732.1"/>
</dbReference>
<dbReference type="CDD" id="cd23022">
    <property type="entry name" value="zf-HIT_DDX59"/>
    <property type="match status" value="1"/>
</dbReference>
<dbReference type="GeneID" id="119745991"/>
<keyword evidence="2" id="KW-0547">Nucleotide-binding</keyword>
<name>A0A914BRS0_PATMI</name>
<dbReference type="Gene3D" id="3.40.50.300">
    <property type="entry name" value="P-loop containing nucleotide triphosphate hydrolases"/>
    <property type="match status" value="2"/>
</dbReference>
<dbReference type="OrthoDB" id="360161at2759"/>
<evidence type="ECO:0000256" key="6">
    <source>
        <dbReference type="SAM" id="MobiDB-lite"/>
    </source>
</evidence>
<evidence type="ECO:0000259" key="7">
    <source>
        <dbReference type="PROSITE" id="PS51192"/>
    </source>
</evidence>
<keyword evidence="3" id="KW-0378">Hydrolase</keyword>
<feature type="compositionally biased region" description="Acidic residues" evidence="6">
    <location>
        <begin position="215"/>
        <end position="224"/>
    </location>
</feature>
<evidence type="ECO:0000313" key="9">
    <source>
        <dbReference type="EnsemblMetazoa" id="XP_038078660.1"/>
    </source>
</evidence>
<dbReference type="InterPro" id="IPR014001">
    <property type="entry name" value="Helicase_ATP-bd"/>
</dbReference>
<accession>A0A914BRS0</accession>
<dbReference type="AlphaFoldDB" id="A0A914BRS0"/>
<evidence type="ECO:0000313" key="10">
    <source>
        <dbReference type="Proteomes" id="UP000887568"/>
    </source>
</evidence>
<dbReference type="GO" id="GO:0003724">
    <property type="term" value="F:RNA helicase activity"/>
    <property type="evidence" value="ECO:0007669"/>
    <property type="project" value="TreeGrafter"/>
</dbReference>
<dbReference type="Pfam" id="PF00271">
    <property type="entry name" value="Helicase_C"/>
    <property type="match status" value="1"/>
</dbReference>
<feature type="compositionally biased region" description="Basic residues" evidence="6">
    <location>
        <begin position="7"/>
        <end position="22"/>
    </location>
</feature>
<keyword evidence="5" id="KW-0067">ATP-binding</keyword>
<dbReference type="PROSITE" id="PS51192">
    <property type="entry name" value="HELICASE_ATP_BIND_1"/>
    <property type="match status" value="1"/>
</dbReference>